<dbReference type="Proteomes" id="UP000178515">
    <property type="component" value="Unassembled WGS sequence"/>
</dbReference>
<comment type="caution">
    <text evidence="1">The sequence shown here is derived from an EMBL/GenBank/DDBJ whole genome shotgun (WGS) entry which is preliminary data.</text>
</comment>
<dbReference type="GO" id="GO:0016811">
    <property type="term" value="F:hydrolase activity, acting on carbon-nitrogen (but not peptide) bonds, in linear amides"/>
    <property type="evidence" value="ECO:0007669"/>
    <property type="project" value="TreeGrafter"/>
</dbReference>
<dbReference type="InterPro" id="IPR024078">
    <property type="entry name" value="LmbE-like_dom_sf"/>
</dbReference>
<name>A0A1G1Z2A2_9BACT</name>
<proteinExistence type="predicted"/>
<evidence type="ECO:0000313" key="1">
    <source>
        <dbReference type="EMBL" id="OGY58773.1"/>
    </source>
</evidence>
<dbReference type="PANTHER" id="PTHR12993">
    <property type="entry name" value="N-ACETYLGLUCOSAMINYL-PHOSPHATIDYLINOSITOL DE-N-ACETYLASE-RELATED"/>
    <property type="match status" value="1"/>
</dbReference>
<dbReference type="GO" id="GO:0071793">
    <property type="term" value="P:bacillithiol biosynthetic process"/>
    <property type="evidence" value="ECO:0007669"/>
    <property type="project" value="InterPro"/>
</dbReference>
<dbReference type="InterPro" id="IPR023842">
    <property type="entry name" value="Bacillithiol_biosynth_BshB1"/>
</dbReference>
<dbReference type="SUPFAM" id="SSF102588">
    <property type="entry name" value="LmbE-like"/>
    <property type="match status" value="1"/>
</dbReference>
<sequence>MKNTTKSQKLDILAFGPHPDDVEAGAAGMLIKYVRAGKKVGIIDLSRAERSSNGTKELRIKEAKRATKIMGVAVRENLNLPDALLFDSQEVRMKVFEVVRRYRPNIVLIPYWHDRHPDHATTGDAVFKALFTAGLTKIKSKYRPHRPSYVFFYRLWYDFRPTFILDISEEFETKMRAIKAYKSQFLKSEGYISTKNTENDFLGYWRARHKNYGYEIGVEYGEPYLSVTPLGVKDLDSILPNYS</sequence>
<dbReference type="EMBL" id="MHIX01000034">
    <property type="protein sequence ID" value="OGY58773.1"/>
    <property type="molecule type" value="Genomic_DNA"/>
</dbReference>
<evidence type="ECO:0000313" key="2">
    <source>
        <dbReference type="Proteomes" id="UP000178515"/>
    </source>
</evidence>
<organism evidence="1 2">
    <name type="scientific">Candidatus Colwellbacteria bacterium RIFCSPHIGHO2_12_FULL_44_17</name>
    <dbReference type="NCBI Taxonomy" id="1797689"/>
    <lineage>
        <taxon>Bacteria</taxon>
        <taxon>Candidatus Colwelliibacteriota</taxon>
    </lineage>
</organism>
<accession>A0A1G1Z2A2</accession>
<dbReference type="Pfam" id="PF02585">
    <property type="entry name" value="PIG-L"/>
    <property type="match status" value="1"/>
</dbReference>
<dbReference type="Gene3D" id="3.40.50.10320">
    <property type="entry name" value="LmbE-like"/>
    <property type="match status" value="1"/>
</dbReference>
<dbReference type="NCBIfam" id="TIGR04001">
    <property type="entry name" value="thiol_BshB1"/>
    <property type="match status" value="1"/>
</dbReference>
<dbReference type="InterPro" id="IPR003737">
    <property type="entry name" value="GlcNAc_PI_deacetylase-related"/>
</dbReference>
<dbReference type="GO" id="GO:0019213">
    <property type="term" value="F:deacetylase activity"/>
    <property type="evidence" value="ECO:0007669"/>
    <property type="project" value="InterPro"/>
</dbReference>
<dbReference type="STRING" id="1797689.A3F24_01190"/>
<dbReference type="AlphaFoldDB" id="A0A1G1Z2A2"/>
<protein>
    <submittedName>
        <fullName evidence="1">Bacillithiol biosynthesis deacetylase BshB1</fullName>
    </submittedName>
</protein>
<gene>
    <name evidence="1" type="ORF">A3F24_01190</name>
</gene>
<reference evidence="1 2" key="1">
    <citation type="journal article" date="2016" name="Nat. Commun.">
        <title>Thousands of microbial genomes shed light on interconnected biogeochemical processes in an aquifer system.</title>
        <authorList>
            <person name="Anantharaman K."/>
            <person name="Brown C.T."/>
            <person name="Hug L.A."/>
            <person name="Sharon I."/>
            <person name="Castelle C.J."/>
            <person name="Probst A.J."/>
            <person name="Thomas B.C."/>
            <person name="Singh A."/>
            <person name="Wilkins M.J."/>
            <person name="Karaoz U."/>
            <person name="Brodie E.L."/>
            <person name="Williams K.H."/>
            <person name="Hubbard S.S."/>
            <person name="Banfield J.F."/>
        </authorList>
    </citation>
    <scope>NUCLEOTIDE SEQUENCE [LARGE SCALE GENOMIC DNA]</scope>
</reference>
<dbReference type="PANTHER" id="PTHR12993:SF30">
    <property type="entry name" value="N-ACETYL-ALPHA-D-GLUCOSAMINYL L-MALATE DEACETYLASE 1"/>
    <property type="match status" value="1"/>
</dbReference>